<dbReference type="Proteomes" id="UP001143856">
    <property type="component" value="Unassembled WGS sequence"/>
</dbReference>
<protein>
    <submittedName>
        <fullName evidence="1">Uncharacterized protein</fullName>
    </submittedName>
</protein>
<evidence type="ECO:0000313" key="2">
    <source>
        <dbReference type="Proteomes" id="UP001143856"/>
    </source>
</evidence>
<proteinExistence type="predicted"/>
<evidence type="ECO:0000313" key="1">
    <source>
        <dbReference type="EMBL" id="KAJ2970790.1"/>
    </source>
</evidence>
<dbReference type="EMBL" id="JAPDGR010003562">
    <property type="protein sequence ID" value="KAJ2970790.1"/>
    <property type="molecule type" value="Genomic_DNA"/>
</dbReference>
<reference evidence="1" key="1">
    <citation type="submission" date="2022-10" db="EMBL/GenBank/DDBJ databases">
        <title>Genome Sequence of Xylaria curta.</title>
        <authorList>
            <person name="Buettner E."/>
        </authorList>
    </citation>
    <scope>NUCLEOTIDE SEQUENCE</scope>
    <source>
        <strain evidence="1">Babe10</strain>
    </source>
</reference>
<organism evidence="1 2">
    <name type="scientific">Xylaria curta</name>
    <dbReference type="NCBI Taxonomy" id="42375"/>
    <lineage>
        <taxon>Eukaryota</taxon>
        <taxon>Fungi</taxon>
        <taxon>Dikarya</taxon>
        <taxon>Ascomycota</taxon>
        <taxon>Pezizomycotina</taxon>
        <taxon>Sordariomycetes</taxon>
        <taxon>Xylariomycetidae</taxon>
        <taxon>Xylariales</taxon>
        <taxon>Xylariaceae</taxon>
        <taxon>Xylaria</taxon>
    </lineage>
</organism>
<keyword evidence="2" id="KW-1185">Reference proteome</keyword>
<sequence length="361" mass="38378">MYSPREIERHTPLIRVDTVGSRTVPDERERRVTRTANTSRPSESDHIVSGEQDNEIEAVVVLVSHGAGCNALIGALTQQPVLADIGMSSLTMAQRRVGFDSRNVCLTRQKSLSSLDTALHHMSRATMPEMYDLKLFANTDHLAAPSPPSRTPSLSRSNARSRFGSGFTSSLKEINFGSLYGSSSGSGRDHSANASLGSMRRSSGGSALVMAPSVYNANTGGVTVGGGMSSFSVTRPDRSGSGSVGLMDHEKTTKAKKSRETARKDENPASLIDAHKLASAVTPSGKEGKSPGRGLEQSSEHHDEEHDTFDEEAIPRLWAGTGNGGLWGTPRPPVRPSVCATSVRARDDGPSPNDKTTSIPA</sequence>
<comment type="caution">
    <text evidence="1">The sequence shown here is derived from an EMBL/GenBank/DDBJ whole genome shotgun (WGS) entry which is preliminary data.</text>
</comment>
<gene>
    <name evidence="1" type="ORF">NUW58_g9592</name>
</gene>
<name>A0ACC1MUU9_9PEZI</name>
<accession>A0ACC1MUU9</accession>